<dbReference type="InterPro" id="IPR044823">
    <property type="entry name" value="ASIL1/2-like"/>
</dbReference>
<dbReference type="Proteomes" id="UP000054558">
    <property type="component" value="Unassembled WGS sequence"/>
</dbReference>
<dbReference type="PANTHER" id="PTHR31307:SF4">
    <property type="entry name" value="TRIHELIX TRANSCRIPTION FACTOR ASIL2"/>
    <property type="match status" value="1"/>
</dbReference>
<reference evidence="3 4" key="1">
    <citation type="journal article" date="2014" name="Nat. Commun.">
        <title>Klebsormidium flaccidum genome reveals primary factors for plant terrestrial adaptation.</title>
        <authorList>
            <person name="Hori K."/>
            <person name="Maruyama F."/>
            <person name="Fujisawa T."/>
            <person name="Togashi T."/>
            <person name="Yamamoto N."/>
            <person name="Seo M."/>
            <person name="Sato S."/>
            <person name="Yamada T."/>
            <person name="Mori H."/>
            <person name="Tajima N."/>
            <person name="Moriyama T."/>
            <person name="Ikeuchi M."/>
            <person name="Watanabe M."/>
            <person name="Wada H."/>
            <person name="Kobayashi K."/>
            <person name="Saito M."/>
            <person name="Masuda T."/>
            <person name="Sasaki-Sekimoto Y."/>
            <person name="Mashiguchi K."/>
            <person name="Awai K."/>
            <person name="Shimojima M."/>
            <person name="Masuda S."/>
            <person name="Iwai M."/>
            <person name="Nobusawa T."/>
            <person name="Narise T."/>
            <person name="Kondo S."/>
            <person name="Saito H."/>
            <person name="Sato R."/>
            <person name="Murakawa M."/>
            <person name="Ihara Y."/>
            <person name="Oshima-Yamada Y."/>
            <person name="Ohtaka K."/>
            <person name="Satoh M."/>
            <person name="Sonobe K."/>
            <person name="Ishii M."/>
            <person name="Ohtani R."/>
            <person name="Kanamori-Sato M."/>
            <person name="Honoki R."/>
            <person name="Miyazaki D."/>
            <person name="Mochizuki H."/>
            <person name="Umetsu J."/>
            <person name="Higashi K."/>
            <person name="Shibata D."/>
            <person name="Kamiya Y."/>
            <person name="Sato N."/>
            <person name="Nakamura Y."/>
            <person name="Tabata S."/>
            <person name="Ida S."/>
            <person name="Kurokawa K."/>
            <person name="Ohta H."/>
        </authorList>
    </citation>
    <scope>NUCLEOTIDE SEQUENCE [LARGE SCALE GENOMIC DNA]</scope>
    <source>
        <strain evidence="3 4">NIES-2285</strain>
    </source>
</reference>
<evidence type="ECO:0000313" key="4">
    <source>
        <dbReference type="Proteomes" id="UP000054558"/>
    </source>
</evidence>
<feature type="domain" description="Myb/SANT-like DNA-binding" evidence="2">
    <location>
        <begin position="28"/>
        <end position="114"/>
    </location>
</feature>
<name>A0A1Y1IP04_KLENI</name>
<accession>A0A1Y1IP04</accession>
<dbReference type="Pfam" id="PF13837">
    <property type="entry name" value="Myb_DNA-bind_4"/>
    <property type="match status" value="1"/>
</dbReference>
<dbReference type="AlphaFoldDB" id="A0A1Y1IP04"/>
<feature type="compositionally biased region" description="Polar residues" evidence="1">
    <location>
        <begin position="175"/>
        <end position="189"/>
    </location>
</feature>
<dbReference type="PANTHER" id="PTHR31307">
    <property type="entry name" value="TRIHELIX TRANSCRIPTION FACTOR ASIL2"/>
    <property type="match status" value="1"/>
</dbReference>
<proteinExistence type="predicted"/>
<dbReference type="InterPro" id="IPR044822">
    <property type="entry name" value="Myb_DNA-bind_4"/>
</dbReference>
<gene>
    <name evidence="3" type="ORF">KFL_010790010</name>
</gene>
<evidence type="ECO:0000256" key="1">
    <source>
        <dbReference type="SAM" id="MobiDB-lite"/>
    </source>
</evidence>
<feature type="region of interest" description="Disordered" evidence="1">
    <location>
        <begin position="126"/>
        <end position="217"/>
    </location>
</feature>
<dbReference type="OrthoDB" id="1901794at2759"/>
<evidence type="ECO:0000313" key="3">
    <source>
        <dbReference type="EMBL" id="GAQ92635.1"/>
    </source>
</evidence>
<organism evidence="3 4">
    <name type="scientific">Klebsormidium nitens</name>
    <name type="common">Green alga</name>
    <name type="synonym">Ulothrix nitens</name>
    <dbReference type="NCBI Taxonomy" id="105231"/>
    <lineage>
        <taxon>Eukaryota</taxon>
        <taxon>Viridiplantae</taxon>
        <taxon>Streptophyta</taxon>
        <taxon>Klebsormidiophyceae</taxon>
        <taxon>Klebsormidiales</taxon>
        <taxon>Klebsormidiaceae</taxon>
        <taxon>Klebsormidium</taxon>
    </lineage>
</organism>
<sequence>MAAVTAGADAPAAVAEIPPESKAAPAVWSVIMEERFIDLWGTEFVRIEQGNFAKHNWKSITDDINKLLKEDEQHFTVQQCKSKIDSLKKRYTTEFGKKTSTGSVNSSWVHFERLGPYLRKLPKVSGIPGAVDSGVEKVPSPPRRSSEEEEFEQEGMRDPGWVPEEAQNDDEQVNNKETPSEKPSSTEQASKVEDSVGGSRKRTSMLEAEDETGDDCKMVSPLKYAGKAGVNGQLNSKGRGNKLFKASPSGTTAMSRSLDLYKACLLDPLIEDRRPPQVGGIMASSGLSCADAPEDPVIVTYSLQ</sequence>
<evidence type="ECO:0000259" key="2">
    <source>
        <dbReference type="Pfam" id="PF13837"/>
    </source>
</evidence>
<dbReference type="EMBL" id="DF238028">
    <property type="protein sequence ID" value="GAQ92635.1"/>
    <property type="molecule type" value="Genomic_DNA"/>
</dbReference>
<keyword evidence="4" id="KW-1185">Reference proteome</keyword>
<protein>
    <recommendedName>
        <fullName evidence="2">Myb/SANT-like DNA-binding domain-containing protein</fullName>
    </recommendedName>
</protein>
<dbReference type="OMA" id="CSESKRW"/>